<dbReference type="Gene3D" id="1.10.8.10">
    <property type="entry name" value="DNA helicase RuvA subunit, C-terminal domain"/>
    <property type="match status" value="1"/>
</dbReference>
<sequence length="152" mass="17144">MDNKNIIELVKKIRTETGLGIMEIKAALEEAKGDEKKAKEILKAKGYEKAEKRAERETHQGRVATYTHSTGKIGVMVELLCETDFVAKNEDFLAVTKDLCLQVAAMNPKDTETLLEQEFIKDPSMKIKDMVTALNAKFGENIKIGRIIRFEI</sequence>
<gene>
    <name evidence="5" type="primary">tsf</name>
    <name evidence="7" type="ORF">US68_C0012G0034</name>
</gene>
<comment type="caution">
    <text evidence="7">The sequence shown here is derived from an EMBL/GenBank/DDBJ whole genome shotgun (WGS) entry which is preliminary data.</text>
</comment>
<evidence type="ECO:0000313" key="8">
    <source>
        <dbReference type="Proteomes" id="UP000034231"/>
    </source>
</evidence>
<dbReference type="Pfam" id="PF00889">
    <property type="entry name" value="EF_TS"/>
    <property type="match status" value="1"/>
</dbReference>
<evidence type="ECO:0000256" key="3">
    <source>
        <dbReference type="ARBA" id="ARBA00022768"/>
    </source>
</evidence>
<evidence type="ECO:0000256" key="1">
    <source>
        <dbReference type="ARBA" id="ARBA00005532"/>
    </source>
</evidence>
<dbReference type="SUPFAM" id="SSF46934">
    <property type="entry name" value="UBA-like"/>
    <property type="match status" value="1"/>
</dbReference>
<dbReference type="NCBIfam" id="TIGR00116">
    <property type="entry name" value="tsf"/>
    <property type="match status" value="1"/>
</dbReference>
<dbReference type="GO" id="GO:0005737">
    <property type="term" value="C:cytoplasm"/>
    <property type="evidence" value="ECO:0007669"/>
    <property type="project" value="UniProtKB-SubCell"/>
</dbReference>
<evidence type="ECO:0000313" key="7">
    <source>
        <dbReference type="EMBL" id="KKQ49639.1"/>
    </source>
</evidence>
<dbReference type="PATRIC" id="fig|1618488.3.peg.744"/>
<dbReference type="PANTHER" id="PTHR11741">
    <property type="entry name" value="ELONGATION FACTOR TS"/>
    <property type="match status" value="1"/>
</dbReference>
<protein>
    <recommendedName>
        <fullName evidence="2 5">Elongation factor Ts</fullName>
        <shortName evidence="5">EF-Ts</shortName>
    </recommendedName>
</protein>
<dbReference type="HAMAP" id="MF_00050">
    <property type="entry name" value="EF_Ts"/>
    <property type="match status" value="1"/>
</dbReference>
<keyword evidence="3 5" id="KW-0251">Elongation factor</keyword>
<accession>A0A0G0KKE9</accession>
<comment type="similarity">
    <text evidence="1 5">Belongs to the EF-Ts family.</text>
</comment>
<dbReference type="SUPFAM" id="SSF54713">
    <property type="entry name" value="Elongation factor Ts (EF-Ts), dimerisation domain"/>
    <property type="match status" value="1"/>
</dbReference>
<evidence type="ECO:0000259" key="6">
    <source>
        <dbReference type="Pfam" id="PF00889"/>
    </source>
</evidence>
<dbReference type="InterPro" id="IPR036402">
    <property type="entry name" value="EF-Ts_dimer_sf"/>
</dbReference>
<evidence type="ECO:0000256" key="2">
    <source>
        <dbReference type="ARBA" id="ARBA00016956"/>
    </source>
</evidence>
<proteinExistence type="inferred from homology"/>
<dbReference type="Proteomes" id="UP000034231">
    <property type="component" value="Unassembled WGS sequence"/>
</dbReference>
<organism evidence="7 8">
    <name type="scientific">Candidatus Shapirobacteria bacterium GW2011_GWE1_38_10</name>
    <dbReference type="NCBI Taxonomy" id="1618488"/>
    <lineage>
        <taxon>Bacteria</taxon>
        <taxon>Candidatus Shapironibacteriota</taxon>
    </lineage>
</organism>
<dbReference type="InterPro" id="IPR009060">
    <property type="entry name" value="UBA-like_sf"/>
</dbReference>
<dbReference type="FunFam" id="1.10.8.10:FF:000001">
    <property type="entry name" value="Elongation factor Ts"/>
    <property type="match status" value="1"/>
</dbReference>
<dbReference type="InterPro" id="IPR014039">
    <property type="entry name" value="Transl_elong_EFTs/EF1B_dimer"/>
</dbReference>
<feature type="domain" description="Translation elongation factor EFTs/EF1B dimerisation" evidence="6">
    <location>
        <begin position="74"/>
        <end position="151"/>
    </location>
</feature>
<evidence type="ECO:0000256" key="4">
    <source>
        <dbReference type="ARBA" id="ARBA00022917"/>
    </source>
</evidence>
<dbReference type="InterPro" id="IPR001816">
    <property type="entry name" value="Transl_elong_EFTs/EF1B"/>
</dbReference>
<keyword evidence="5" id="KW-0963">Cytoplasm</keyword>
<dbReference type="EMBL" id="LBTX01000012">
    <property type="protein sequence ID" value="KKQ49639.1"/>
    <property type="molecule type" value="Genomic_DNA"/>
</dbReference>
<reference evidence="7 8" key="1">
    <citation type="journal article" date="2015" name="Nature">
        <title>rRNA introns, odd ribosomes, and small enigmatic genomes across a large radiation of phyla.</title>
        <authorList>
            <person name="Brown C.T."/>
            <person name="Hug L.A."/>
            <person name="Thomas B.C."/>
            <person name="Sharon I."/>
            <person name="Castelle C.J."/>
            <person name="Singh A."/>
            <person name="Wilkins M.J."/>
            <person name="Williams K.H."/>
            <person name="Banfield J.F."/>
        </authorList>
    </citation>
    <scope>NUCLEOTIDE SEQUENCE [LARGE SCALE GENOMIC DNA]</scope>
</reference>
<evidence type="ECO:0000256" key="5">
    <source>
        <dbReference type="HAMAP-Rule" id="MF_00050"/>
    </source>
</evidence>
<feature type="region of interest" description="Involved in Mg(2+) ion dislocation from EF-Tu" evidence="5">
    <location>
        <begin position="83"/>
        <end position="86"/>
    </location>
</feature>
<dbReference type="Gene3D" id="3.30.479.20">
    <property type="entry name" value="Elongation factor Ts, dimerisation domain"/>
    <property type="match status" value="1"/>
</dbReference>
<dbReference type="GO" id="GO:0003746">
    <property type="term" value="F:translation elongation factor activity"/>
    <property type="evidence" value="ECO:0007669"/>
    <property type="project" value="UniProtKB-UniRule"/>
</dbReference>
<keyword evidence="4 5" id="KW-0648">Protein biosynthesis</keyword>
<comment type="subcellular location">
    <subcellularLocation>
        <location evidence="5">Cytoplasm</location>
    </subcellularLocation>
</comment>
<name>A0A0G0KKE9_9BACT</name>
<dbReference type="AlphaFoldDB" id="A0A0G0KKE9"/>
<comment type="function">
    <text evidence="5">Associates with the EF-Tu.GDP complex and induces the exchange of GDP to GTP. It remains bound to the aminoacyl-tRNA.EF-Tu.GTP complex up to the GTP hydrolysis stage on the ribosome.</text>
</comment>
<dbReference type="PANTHER" id="PTHR11741:SF0">
    <property type="entry name" value="ELONGATION FACTOR TS, MITOCHONDRIAL"/>
    <property type="match status" value="1"/>
</dbReference>